<protein>
    <submittedName>
        <fullName evidence="3">YacP-like NYN domain-containing protein</fullName>
    </submittedName>
</protein>
<evidence type="ECO:0000313" key="3">
    <source>
        <dbReference type="EMBL" id="SHK86419.1"/>
    </source>
</evidence>
<dbReference type="Proteomes" id="UP000184363">
    <property type="component" value="Unassembled WGS sequence"/>
</dbReference>
<gene>
    <name evidence="3" type="ORF">SAMN05443637_113125</name>
</gene>
<evidence type="ECO:0000313" key="4">
    <source>
        <dbReference type="Proteomes" id="UP000184363"/>
    </source>
</evidence>
<dbReference type="PANTHER" id="PTHR34547">
    <property type="entry name" value="YACP-LIKE NYN DOMAIN PROTEIN"/>
    <property type="match status" value="1"/>
</dbReference>
<feature type="region of interest" description="Disordered" evidence="2">
    <location>
        <begin position="1"/>
        <end position="53"/>
    </location>
</feature>
<reference evidence="3 4" key="1">
    <citation type="submission" date="2016-11" db="EMBL/GenBank/DDBJ databases">
        <authorList>
            <person name="Jaros S."/>
            <person name="Januszkiewicz K."/>
            <person name="Wedrychowicz H."/>
        </authorList>
    </citation>
    <scope>NUCLEOTIDE SEQUENCE [LARGE SCALE GENOMIC DNA]</scope>
    <source>
        <strain evidence="3 4">DSM 43832</strain>
    </source>
</reference>
<keyword evidence="1" id="KW-0175">Coiled coil</keyword>
<dbReference type="STRING" id="1848.SAMN05443637_113125"/>
<feature type="coiled-coil region" evidence="1">
    <location>
        <begin position="164"/>
        <end position="205"/>
    </location>
</feature>
<dbReference type="Pfam" id="PF05991">
    <property type="entry name" value="NYN_YacP"/>
    <property type="match status" value="1"/>
</dbReference>
<evidence type="ECO:0000256" key="1">
    <source>
        <dbReference type="SAM" id="Coils"/>
    </source>
</evidence>
<name>A0A1M6VYA4_PSETH</name>
<proteinExistence type="predicted"/>
<dbReference type="InterPro" id="IPR010298">
    <property type="entry name" value="YacP-like"/>
</dbReference>
<dbReference type="EMBL" id="FRAP01000013">
    <property type="protein sequence ID" value="SHK86419.1"/>
    <property type="molecule type" value="Genomic_DNA"/>
</dbReference>
<accession>A0A1M6VYA4</accession>
<dbReference type="OrthoDB" id="5145920at2"/>
<organism evidence="3 4">
    <name type="scientific">Pseudonocardia thermophila</name>
    <dbReference type="NCBI Taxonomy" id="1848"/>
    <lineage>
        <taxon>Bacteria</taxon>
        <taxon>Bacillati</taxon>
        <taxon>Actinomycetota</taxon>
        <taxon>Actinomycetes</taxon>
        <taxon>Pseudonocardiales</taxon>
        <taxon>Pseudonocardiaceae</taxon>
        <taxon>Pseudonocardia</taxon>
    </lineage>
</organism>
<dbReference type="AlphaFoldDB" id="A0A1M6VYA4"/>
<sequence length="476" mass="50226">MSALPEPSFGDGGRDRTGEGGADPATSRPPAEDGIDAEPVAEPAAENVPPVDWDRLPEPVRLRIAESASTALTGLPPAEVPLRLRRFVRFAPAKRARLAAGPLLHELAESPAFRTAVVAWWDEHRPGELDASADDRRTAAAAAVLRELPEAPQVVAEAARAGEAAELRAELDAALSRVEKLTAELERLRGELAEARAQAREAGSAREHEYQQLRRRVSEQGARLRTAVEAQAAAEAAAEAARSEAAEQLARAAEEVAKERARAEAEKERADRAAAQVLAARQAAREARQADEVRLSLLLDAVSGAVEGLRRELGVTGGGGPRPGDLVENASVLHRGAIVETQPALDAVLAVPALHLIVDGYNVSKTGYPELTLADQRSRLVGQLSALAARTSVEITVVFDGAGVVTAPPRGARGLRVLFSDPGVLADDVIRALVAAEPEGRPILVATSDRAVVASVRKHGAYAVPSAVLLTRLTRP</sequence>
<dbReference type="RefSeq" id="WP_084755279.1">
    <property type="nucleotide sequence ID" value="NZ_FRAP01000013.1"/>
</dbReference>
<evidence type="ECO:0000256" key="2">
    <source>
        <dbReference type="SAM" id="MobiDB-lite"/>
    </source>
</evidence>
<feature type="coiled-coil region" evidence="1">
    <location>
        <begin position="235"/>
        <end position="280"/>
    </location>
</feature>
<keyword evidence="4" id="KW-1185">Reference proteome</keyword>
<feature type="compositionally biased region" description="Low complexity" evidence="2">
    <location>
        <begin position="37"/>
        <end position="51"/>
    </location>
</feature>
<dbReference type="PANTHER" id="PTHR34547:SF1">
    <property type="entry name" value="YACP-LIKE NYN DOMAIN PROTEIN"/>
    <property type="match status" value="1"/>
</dbReference>